<organism evidence="4 5">
    <name type="scientific">Candidatus Ornithospirochaeta stercoravium</name>
    <dbReference type="NCBI Taxonomy" id="2840897"/>
    <lineage>
        <taxon>Bacteria</taxon>
        <taxon>Pseudomonadati</taxon>
        <taxon>Spirochaetota</taxon>
        <taxon>Spirochaetia</taxon>
        <taxon>Spirochaetales</taxon>
        <taxon>Spirochaetaceae</taxon>
        <taxon>Spirochaetaceae incertae sedis</taxon>
        <taxon>Candidatus Ornithospirochaeta</taxon>
    </lineage>
</organism>
<accession>A0A9D9IAL4</accession>
<evidence type="ECO:0000259" key="3">
    <source>
        <dbReference type="PROSITE" id="PS51786"/>
    </source>
</evidence>
<dbReference type="PRINTS" id="PR00830">
    <property type="entry name" value="ENDOLAPTASE"/>
</dbReference>
<dbReference type="GO" id="GO:0005524">
    <property type="term" value="F:ATP binding"/>
    <property type="evidence" value="ECO:0007669"/>
    <property type="project" value="InterPro"/>
</dbReference>
<proteinExistence type="inferred from homology"/>
<dbReference type="Pfam" id="PF13654">
    <property type="entry name" value="AAA_32"/>
    <property type="match status" value="1"/>
</dbReference>
<sequence>MIRELKTEEIRLSEPVTEFDDIEGGSRIIGQERAMSLLSLGLSIDRVGYNIFLSGDDGSGRLTAVMESIEKIKSMPCHLRDAAYAWAPDSLSPRLLIFEQGMARLFQEDLLAFGKEAIPESEMLAKWKDPAIASFLLSLPPYDGNEDAYRINIVLDRTYSDSRPVIIETHPSHQSLFGFAEKDKPSHLAIRTGSYQAASGGYLIMNAEEVTGDENLWKTLKRYLEMTHRALSSSLVPGEMIGTVRPAPIPMLTKIILIGTESTYNKLIEKDDKFVRYFRIAPEFNYTMPRNEKNAKGTVSFLKAAGKGLLKAADSAYLEILRFSSSIAEDREKLTTELSLLEDLLEEADLNARERGSEIIERKDVEEAIEKRNWHASLEEETINEEIQSGDMVISLSGSQVGIVNGLAVMDRGVSSFGTPAVISATVAPGNEGIVNIEHEAGLSGGIHDKGLLILEGFLRHRYALRFPLSLYAGICFEQSYAEVDGDSASLGELYALLSAIAEVPIRQDIAVTGSVSQMGILQPVGGINEKIQGFYNACSVSGLTGTQGVMIPRQNISSLILPQKIEKAIDEGLFHIYAISEVDEGIELLSGIKSGERDKRGFFPPSSFNRRVEDGLRNLCRYSQDKAE</sequence>
<dbReference type="InterPro" id="IPR008269">
    <property type="entry name" value="Lon_proteolytic"/>
</dbReference>
<reference evidence="4" key="2">
    <citation type="journal article" date="2021" name="PeerJ">
        <title>Extensive microbial diversity within the chicken gut microbiome revealed by metagenomics and culture.</title>
        <authorList>
            <person name="Gilroy R."/>
            <person name="Ravi A."/>
            <person name="Getino M."/>
            <person name="Pursley I."/>
            <person name="Horton D.L."/>
            <person name="Alikhan N.F."/>
            <person name="Baker D."/>
            <person name="Gharbi K."/>
            <person name="Hall N."/>
            <person name="Watson M."/>
            <person name="Adriaenssens E.M."/>
            <person name="Foster-Nyarko E."/>
            <person name="Jarju S."/>
            <person name="Secka A."/>
            <person name="Antonio M."/>
            <person name="Oren A."/>
            <person name="Chaudhuri R.R."/>
            <person name="La Ragione R."/>
            <person name="Hildebrand F."/>
            <person name="Pallen M.J."/>
        </authorList>
    </citation>
    <scope>NUCLEOTIDE SEQUENCE</scope>
    <source>
        <strain evidence="4">14700</strain>
    </source>
</reference>
<dbReference type="Pfam" id="PF20436">
    <property type="entry name" value="LonB_AAA-LID"/>
    <property type="match status" value="1"/>
</dbReference>
<dbReference type="InterPro" id="IPR027065">
    <property type="entry name" value="Lon_Prtase"/>
</dbReference>
<dbReference type="Gene3D" id="1.10.8.60">
    <property type="match status" value="1"/>
</dbReference>
<dbReference type="GO" id="GO:0030163">
    <property type="term" value="P:protein catabolic process"/>
    <property type="evidence" value="ECO:0007669"/>
    <property type="project" value="InterPro"/>
</dbReference>
<dbReference type="AlphaFoldDB" id="A0A9D9IAL4"/>
<dbReference type="InterPro" id="IPR041699">
    <property type="entry name" value="AAA_32"/>
</dbReference>
<feature type="domain" description="Lon proteolytic" evidence="3">
    <location>
        <begin position="398"/>
        <end position="593"/>
    </location>
</feature>
<feature type="active site" evidence="2">
    <location>
        <position position="531"/>
    </location>
</feature>
<dbReference type="GO" id="GO:0004252">
    <property type="term" value="F:serine-type endopeptidase activity"/>
    <property type="evidence" value="ECO:0007669"/>
    <property type="project" value="UniProtKB-UniRule"/>
</dbReference>
<dbReference type="EC" id="3.4.21.53" evidence="2"/>
<gene>
    <name evidence="4" type="ORF">IAA72_02590</name>
</gene>
<dbReference type="InterPro" id="IPR014721">
    <property type="entry name" value="Ribsml_uS5_D2-typ_fold_subgr"/>
</dbReference>
<comment type="catalytic activity">
    <reaction evidence="2">
        <text>Hydrolysis of proteins in presence of ATP.</text>
        <dbReference type="EC" id="3.4.21.53"/>
    </reaction>
</comment>
<name>A0A9D9IAL4_9SPIO</name>
<evidence type="ECO:0000256" key="1">
    <source>
        <dbReference type="ARBA" id="ARBA00022670"/>
    </source>
</evidence>
<keyword evidence="2" id="KW-0378">Hydrolase</keyword>
<dbReference type="Gene3D" id="3.40.50.300">
    <property type="entry name" value="P-loop containing nucleotide triphosphate hydrolases"/>
    <property type="match status" value="1"/>
</dbReference>
<dbReference type="Pfam" id="PF05362">
    <property type="entry name" value="Lon_C"/>
    <property type="match status" value="1"/>
</dbReference>
<comment type="caution">
    <text evidence="4">The sequence shown here is derived from an EMBL/GenBank/DDBJ whole genome shotgun (WGS) entry which is preliminary data.</text>
</comment>
<protein>
    <recommendedName>
        <fullName evidence="2">endopeptidase La</fullName>
        <ecNumber evidence="2">3.4.21.53</ecNumber>
    </recommendedName>
</protein>
<dbReference type="InterPro" id="IPR027417">
    <property type="entry name" value="P-loop_NTPase"/>
</dbReference>
<feature type="active site" evidence="2">
    <location>
        <position position="488"/>
    </location>
</feature>
<dbReference type="InterPro" id="IPR020568">
    <property type="entry name" value="Ribosomal_Su5_D2-typ_SF"/>
</dbReference>
<dbReference type="GO" id="GO:0004176">
    <property type="term" value="F:ATP-dependent peptidase activity"/>
    <property type="evidence" value="ECO:0007669"/>
    <property type="project" value="UniProtKB-UniRule"/>
</dbReference>
<dbReference type="InterPro" id="IPR046843">
    <property type="entry name" value="LonB_AAA-LID"/>
</dbReference>
<reference evidence="4" key="1">
    <citation type="submission" date="2020-10" db="EMBL/GenBank/DDBJ databases">
        <authorList>
            <person name="Gilroy R."/>
        </authorList>
    </citation>
    <scope>NUCLEOTIDE SEQUENCE</scope>
    <source>
        <strain evidence="4">14700</strain>
    </source>
</reference>
<evidence type="ECO:0000313" key="5">
    <source>
        <dbReference type="Proteomes" id="UP000810292"/>
    </source>
</evidence>
<dbReference type="SUPFAM" id="SSF54211">
    <property type="entry name" value="Ribosomal protein S5 domain 2-like"/>
    <property type="match status" value="1"/>
</dbReference>
<dbReference type="GO" id="GO:0006508">
    <property type="term" value="P:proteolysis"/>
    <property type="evidence" value="ECO:0007669"/>
    <property type="project" value="UniProtKB-KW"/>
</dbReference>
<evidence type="ECO:0000313" key="4">
    <source>
        <dbReference type="EMBL" id="MBO8468655.1"/>
    </source>
</evidence>
<keyword evidence="1 2" id="KW-0645">Protease</keyword>
<evidence type="ECO:0000256" key="2">
    <source>
        <dbReference type="PROSITE-ProRule" id="PRU01122"/>
    </source>
</evidence>
<comment type="similarity">
    <text evidence="2">Belongs to the peptidase S16 family.</text>
</comment>
<dbReference type="PROSITE" id="PS51786">
    <property type="entry name" value="LON_PROTEOLYTIC"/>
    <property type="match status" value="1"/>
</dbReference>
<dbReference type="Gene3D" id="3.30.230.10">
    <property type="match status" value="1"/>
</dbReference>
<dbReference type="Proteomes" id="UP000810292">
    <property type="component" value="Unassembled WGS sequence"/>
</dbReference>
<keyword evidence="2" id="KW-0720">Serine protease</keyword>
<dbReference type="PANTHER" id="PTHR10046">
    <property type="entry name" value="ATP DEPENDENT LON PROTEASE FAMILY MEMBER"/>
    <property type="match status" value="1"/>
</dbReference>
<dbReference type="EMBL" id="JADIMF010000041">
    <property type="protein sequence ID" value="MBO8468655.1"/>
    <property type="molecule type" value="Genomic_DNA"/>
</dbReference>